<sequence>MVYRESWSSTYEFDREKNEKKRLTKIMCGPRSSTGFWGDEFGDCLYTQFLNTLKAIRHALPVRKCLIDNHGDCRDLSASKRRSKTFDGLVLKSITVALELPNRRGGGYRIWKANRLIPVHFANQAPSKRHQSTAPVARFDTTNVMQSDSHSIFRVEASIASSAFWWVSYIVGPLEWNNKTVKQVLYGDMTL</sequence>
<proteinExistence type="predicted"/>
<dbReference type="AlphaFoldDB" id="F8P5I4"/>
<dbReference type="HOGENOM" id="CLU_1422216_0_0_1"/>
<accession>F8P5I4</accession>
<dbReference type="RefSeq" id="XP_007321657.1">
    <property type="nucleotide sequence ID" value="XM_007321595.1"/>
</dbReference>
<dbReference type="Proteomes" id="UP000008064">
    <property type="component" value="Unassembled WGS sequence"/>
</dbReference>
<evidence type="ECO:0000313" key="1">
    <source>
        <dbReference type="EMBL" id="EGO21871.1"/>
    </source>
</evidence>
<dbReference type="GeneID" id="18815477"/>
<dbReference type="EMBL" id="GL945438">
    <property type="protein sequence ID" value="EGO21871.1"/>
    <property type="molecule type" value="Genomic_DNA"/>
</dbReference>
<gene>
    <name evidence="1" type="ORF">SERLADRAFT_441100</name>
</gene>
<dbReference type="KEGG" id="sla:SERLADRAFT_441100"/>
<reference evidence="1" key="1">
    <citation type="submission" date="2011-04" db="EMBL/GenBank/DDBJ databases">
        <title>Evolution of plant cell wall degrading machinery underlies the functional diversity of forest fungi.</title>
        <authorList>
            <consortium name="US DOE Joint Genome Institute (JGI-PGF)"/>
            <person name="Eastwood D.C."/>
            <person name="Floudas D."/>
            <person name="Binder M."/>
            <person name="Majcherczyk A."/>
            <person name="Schneider P."/>
            <person name="Aerts A."/>
            <person name="Asiegbu F.O."/>
            <person name="Baker S.E."/>
            <person name="Barry K."/>
            <person name="Bendiksby M."/>
            <person name="Blumentritt M."/>
            <person name="Coutinho P.M."/>
            <person name="Cullen D."/>
            <person name="Cullen D."/>
            <person name="Gathman A."/>
            <person name="Goodell B."/>
            <person name="Henrissat B."/>
            <person name="Ihrmark K."/>
            <person name="Kauserud H."/>
            <person name="Kohler A."/>
            <person name="LaButti K."/>
            <person name="Lapidus A."/>
            <person name="Lavin J.L."/>
            <person name="Lee Y.-H."/>
            <person name="Lindquist E."/>
            <person name="Lilly W."/>
            <person name="Lucas S."/>
            <person name="Morin E."/>
            <person name="Murat C."/>
            <person name="Oguiza J.A."/>
            <person name="Park J."/>
            <person name="Pisabarro A.G."/>
            <person name="Riley R."/>
            <person name="Rosling A."/>
            <person name="Salamov A."/>
            <person name="Schmidt O."/>
            <person name="Schmutz J."/>
            <person name="Skrede I."/>
            <person name="Stenlid J."/>
            <person name="Wiebenga A."/>
            <person name="Xie X."/>
            <person name="Kues U."/>
            <person name="Hibbett D.S."/>
            <person name="Hoffmeister D."/>
            <person name="Hogberg N."/>
            <person name="Martin F."/>
            <person name="Grigoriev I.V."/>
            <person name="Watkinson S.C."/>
        </authorList>
    </citation>
    <scope>NUCLEOTIDE SEQUENCE</scope>
    <source>
        <strain evidence="1">S7.9</strain>
    </source>
</reference>
<protein>
    <submittedName>
        <fullName evidence="1">Uncharacterized protein</fullName>
    </submittedName>
</protein>
<name>F8P5I4_SERL9</name>
<organism>
    <name type="scientific">Serpula lacrymans var. lacrymans (strain S7.9)</name>
    <name type="common">Dry rot fungus</name>
    <dbReference type="NCBI Taxonomy" id="578457"/>
    <lineage>
        <taxon>Eukaryota</taxon>
        <taxon>Fungi</taxon>
        <taxon>Dikarya</taxon>
        <taxon>Basidiomycota</taxon>
        <taxon>Agaricomycotina</taxon>
        <taxon>Agaricomycetes</taxon>
        <taxon>Agaricomycetidae</taxon>
        <taxon>Boletales</taxon>
        <taxon>Coniophorineae</taxon>
        <taxon>Serpulaceae</taxon>
        <taxon>Serpula</taxon>
    </lineage>
</organism>